<feature type="binding site" evidence="5">
    <location>
        <position position="87"/>
    </location>
    <ligand>
        <name>FAD</name>
        <dbReference type="ChEBI" id="CHEBI:57692"/>
    </ligand>
</feature>
<dbReference type="OrthoDB" id="9785276at2"/>
<keyword evidence="4 5" id="KW-0274">FAD</keyword>
<dbReference type="PROSITE" id="PS00624">
    <property type="entry name" value="GMC_OXRED_2"/>
    <property type="match status" value="1"/>
</dbReference>
<dbReference type="Proteomes" id="UP000094969">
    <property type="component" value="Chromosome"/>
</dbReference>
<name>A0A1D7UA22_9HYPH</name>
<protein>
    <submittedName>
        <fullName evidence="9">Choline dehydrogenase</fullName>
    </submittedName>
</protein>
<evidence type="ECO:0000256" key="5">
    <source>
        <dbReference type="PIRSR" id="PIRSR000137-2"/>
    </source>
</evidence>
<gene>
    <name evidence="9" type="ORF">BHK69_06210</name>
</gene>
<feature type="domain" description="Glucose-methanol-choline oxidoreductase N-terminal" evidence="8">
    <location>
        <begin position="253"/>
        <end position="267"/>
    </location>
</feature>
<accession>A0A1D7UA22</accession>
<dbReference type="GO" id="GO:0016614">
    <property type="term" value="F:oxidoreductase activity, acting on CH-OH group of donors"/>
    <property type="evidence" value="ECO:0007669"/>
    <property type="project" value="InterPro"/>
</dbReference>
<dbReference type="InterPro" id="IPR012132">
    <property type="entry name" value="GMC_OxRdtase"/>
</dbReference>
<evidence type="ECO:0000256" key="2">
    <source>
        <dbReference type="ARBA" id="ARBA00010790"/>
    </source>
</evidence>
<evidence type="ECO:0000256" key="3">
    <source>
        <dbReference type="ARBA" id="ARBA00022630"/>
    </source>
</evidence>
<feature type="binding site" evidence="5">
    <location>
        <position position="83"/>
    </location>
    <ligand>
        <name>FAD</name>
        <dbReference type="ChEBI" id="CHEBI:57692"/>
    </ligand>
</feature>
<dbReference type="SUPFAM" id="SSF54373">
    <property type="entry name" value="FAD-linked reductases, C-terminal domain"/>
    <property type="match status" value="1"/>
</dbReference>
<keyword evidence="10" id="KW-1185">Reference proteome</keyword>
<dbReference type="PANTHER" id="PTHR11552:SF147">
    <property type="entry name" value="CHOLINE DEHYDROGENASE, MITOCHONDRIAL"/>
    <property type="match status" value="1"/>
</dbReference>
<organism evidence="9 10">
    <name type="scientific">Bosea vaviloviae</name>
    <dbReference type="NCBI Taxonomy" id="1526658"/>
    <lineage>
        <taxon>Bacteria</taxon>
        <taxon>Pseudomonadati</taxon>
        <taxon>Pseudomonadota</taxon>
        <taxon>Alphaproteobacteria</taxon>
        <taxon>Hyphomicrobiales</taxon>
        <taxon>Boseaceae</taxon>
        <taxon>Bosea</taxon>
    </lineage>
</organism>
<dbReference type="InterPro" id="IPR000172">
    <property type="entry name" value="GMC_OxRdtase_N"/>
</dbReference>
<keyword evidence="3 6" id="KW-0285">Flavoprotein</keyword>
<dbReference type="STRING" id="1526658.BHK69_06210"/>
<evidence type="ECO:0000256" key="6">
    <source>
        <dbReference type="RuleBase" id="RU003968"/>
    </source>
</evidence>
<dbReference type="PANTHER" id="PTHR11552">
    <property type="entry name" value="GLUCOSE-METHANOL-CHOLINE GMC OXIDOREDUCTASE"/>
    <property type="match status" value="1"/>
</dbReference>
<dbReference type="AlphaFoldDB" id="A0A1D7UA22"/>
<comment type="similarity">
    <text evidence="2 6">Belongs to the GMC oxidoreductase family.</text>
</comment>
<feature type="domain" description="Glucose-methanol-choline oxidoreductase N-terminal" evidence="7">
    <location>
        <begin position="81"/>
        <end position="104"/>
    </location>
</feature>
<dbReference type="Gene3D" id="3.50.50.60">
    <property type="entry name" value="FAD/NAD(P)-binding domain"/>
    <property type="match status" value="1"/>
</dbReference>
<dbReference type="InterPro" id="IPR007867">
    <property type="entry name" value="GMC_OxRtase_C"/>
</dbReference>
<dbReference type="InterPro" id="IPR036188">
    <property type="entry name" value="FAD/NAD-bd_sf"/>
</dbReference>
<reference evidence="9 10" key="1">
    <citation type="journal article" date="2015" name="Antonie Van Leeuwenhoek">
        <title>Bosea vaviloviae sp. nov., a new species of slow-growing rhizobia isolated from nodules of the relict species Vavilovia formosa (Stev.) Fed.</title>
        <authorList>
            <person name="Safronova V.I."/>
            <person name="Kuznetsova I.G."/>
            <person name="Sazanova A.L."/>
            <person name="Kimeklis A.K."/>
            <person name="Belimov A.A."/>
            <person name="Andronov E.E."/>
            <person name="Pinaev A.G."/>
            <person name="Chizhevskaya E.P."/>
            <person name="Pukhaev A.R."/>
            <person name="Popov K.P."/>
            <person name="Willems A."/>
            <person name="Tikhonovich I.A."/>
        </authorList>
    </citation>
    <scope>NUCLEOTIDE SEQUENCE [LARGE SCALE GENOMIC DNA]</scope>
    <source>
        <strain evidence="9 10">Vaf18</strain>
    </source>
</reference>
<evidence type="ECO:0000259" key="7">
    <source>
        <dbReference type="PROSITE" id="PS00623"/>
    </source>
</evidence>
<dbReference type="PROSITE" id="PS00623">
    <property type="entry name" value="GMC_OXRED_1"/>
    <property type="match status" value="1"/>
</dbReference>
<dbReference type="Pfam" id="PF00732">
    <property type="entry name" value="GMC_oxred_N"/>
    <property type="match status" value="1"/>
</dbReference>
<proteinExistence type="inferred from homology"/>
<comment type="cofactor">
    <cofactor evidence="1 5">
        <name>FAD</name>
        <dbReference type="ChEBI" id="CHEBI:57692"/>
    </cofactor>
</comment>
<dbReference type="GO" id="GO:0050660">
    <property type="term" value="F:flavin adenine dinucleotide binding"/>
    <property type="evidence" value="ECO:0007669"/>
    <property type="project" value="InterPro"/>
</dbReference>
<evidence type="ECO:0000259" key="8">
    <source>
        <dbReference type="PROSITE" id="PS00624"/>
    </source>
</evidence>
<feature type="binding site" evidence="5">
    <location>
        <position position="218"/>
    </location>
    <ligand>
        <name>FAD</name>
        <dbReference type="ChEBI" id="CHEBI:57692"/>
    </ligand>
</feature>
<dbReference type="SUPFAM" id="SSF51905">
    <property type="entry name" value="FAD/NAD(P)-binding domain"/>
    <property type="match status" value="1"/>
</dbReference>
<dbReference type="PROSITE" id="PS51257">
    <property type="entry name" value="PROKAR_LIPOPROTEIN"/>
    <property type="match status" value="1"/>
</dbReference>
<feature type="binding site" evidence="5">
    <location>
        <begin position="91"/>
        <end position="94"/>
    </location>
    <ligand>
        <name>FAD</name>
        <dbReference type="ChEBI" id="CHEBI:57692"/>
    </ligand>
</feature>
<dbReference type="KEGG" id="bvv:BHK69_06210"/>
<dbReference type="PIRSF" id="PIRSF000137">
    <property type="entry name" value="Alcohol_oxidase"/>
    <property type="match status" value="1"/>
</dbReference>
<dbReference type="Gene3D" id="3.30.560.10">
    <property type="entry name" value="Glucose Oxidase, domain 3"/>
    <property type="match status" value="1"/>
</dbReference>
<evidence type="ECO:0000256" key="1">
    <source>
        <dbReference type="ARBA" id="ARBA00001974"/>
    </source>
</evidence>
<dbReference type="EMBL" id="CP017147">
    <property type="protein sequence ID" value="AOO84230.1"/>
    <property type="molecule type" value="Genomic_DNA"/>
</dbReference>
<sequence length="533" mass="57722">MKTFDYIVVGAGSAGCVLAARLSEAGRHSVLLVEAGGADTNPLIHIPMGYPRLFADTAINWAYESEPEPGLQGRTLFQPRGKVLGGTSSINGMVYIRGQREDYDAWAEQGCVGWDWQSVLPYFRKAEDQVRGADDTHGVGGPLPVTEPAYVWPIAKTFLEACRQSGLSANADFNGPSQEGYGLYQSTIRRGRRMSAAASYLAPARHRHNLKIRTRALVTRVVVEDRRARGIEYRLGAELRRANALREVILAGGAFNSPQLLLLSGIGPAGEIRSHNLPVVCDCPDVGRNLQDHFQTSLIYRCGQGRTLNDFARSPIRQGIALARYLTTGGGPLAANGLATAAFVRSRPDLTRPDLNLYINPGSAAKRGRDGVAPDAFSGFTMSPVHMTPKARGSVRLRSAEPHDAPSISFGFLQHEDDIAALVSGMRWIRRLAAQPCWAPWRIEEVAPGPHIEGDQDLVSDLRGRAFSNMHAAGTCRMGADSGSVVDLALRVRGIEALRVVDASVMPRLINGNTNAPTIMIAEKAADMIRNSV</sequence>
<evidence type="ECO:0000313" key="10">
    <source>
        <dbReference type="Proteomes" id="UP000094969"/>
    </source>
</evidence>
<evidence type="ECO:0000313" key="9">
    <source>
        <dbReference type="EMBL" id="AOO84230.1"/>
    </source>
</evidence>
<dbReference type="Pfam" id="PF05199">
    <property type="entry name" value="GMC_oxred_C"/>
    <property type="match status" value="1"/>
</dbReference>
<evidence type="ECO:0000256" key="4">
    <source>
        <dbReference type="ARBA" id="ARBA00022827"/>
    </source>
</evidence>